<feature type="compositionally biased region" description="Polar residues" evidence="4">
    <location>
        <begin position="59"/>
        <end position="74"/>
    </location>
</feature>
<evidence type="ECO:0000256" key="1">
    <source>
        <dbReference type="ARBA" id="ARBA00007682"/>
    </source>
</evidence>
<feature type="region of interest" description="Disordered" evidence="4">
    <location>
        <begin position="1"/>
        <end position="118"/>
    </location>
</feature>
<dbReference type="GO" id="GO:0006355">
    <property type="term" value="P:regulation of DNA-templated transcription"/>
    <property type="evidence" value="ECO:0007669"/>
    <property type="project" value="InterPro"/>
</dbReference>
<dbReference type="Pfam" id="PF04153">
    <property type="entry name" value="NOT2_3_5_C"/>
    <property type="match status" value="1"/>
</dbReference>
<dbReference type="InterPro" id="IPR038635">
    <property type="entry name" value="CCR4-NOT_su2/3/5_C_sf"/>
</dbReference>
<accession>A0A1I8EW29</accession>
<sequence>MEQKPSKSPKQSPVKTEFQMRNEDFPTLLSTLPSRSKPGGTISDQSKTTSKPSGIISDPSKTMGESSGTINEPSKTMGEPSGTINEPSKTMGEPSGTVNEPNKTMGEPSGTMSEPSKIMGEPSGIVSDPTKIMGGPSGIISDLSRTMGEPSGTVNDPSGVVNEPSRIRMPIAGTSFLQGSQPEPKRNIQIYPDGTVTNIPPNMLTDQFGMIGFLSAYRAMPLDPTLATLTIGEDPVNMGLGMNSKLEVPDPSGHGRREIHLNYGGPWAERPNHAPHIEAKIPEVYKTNLLIGDKLAQIKFSLLEEDALFYIFYNYPGEQYQIAAAYELYGKEWRYHKVERVWVKRLNYESVTEQTNTFEKGMYYIFDPVHWRKMPRKMTLKYEDLERRVAIPPDMKHFFDS</sequence>
<dbReference type="GO" id="GO:0030015">
    <property type="term" value="C:CCR4-NOT core complex"/>
    <property type="evidence" value="ECO:0007669"/>
    <property type="project" value="InterPro"/>
</dbReference>
<keyword evidence="3" id="KW-0804">Transcription</keyword>
<dbReference type="InterPro" id="IPR007282">
    <property type="entry name" value="NOT2/3/5_C"/>
</dbReference>
<dbReference type="Gene3D" id="2.30.30.1020">
    <property type="entry name" value="CCR4-NOT complex subunit 2/3/5, C-terminal domain"/>
    <property type="match status" value="1"/>
</dbReference>
<reference evidence="7" key="3">
    <citation type="submission" date="2016-11" db="UniProtKB">
        <authorList>
            <consortium name="WormBaseParasite"/>
        </authorList>
    </citation>
    <scope>IDENTIFICATION</scope>
    <source>
        <strain evidence="7 8">pt0022</strain>
    </source>
</reference>
<reference evidence="6" key="2">
    <citation type="journal article" date="2016" name="Mol. Ecol.">
        <title>Population genomics of the filarial nematode parasite Wuchereria bancrofti from mosquitoes.</title>
        <authorList>
            <person name="Small S.T."/>
            <person name="Reimer L.J."/>
            <person name="Tisch D.J."/>
            <person name="King C.L."/>
            <person name="Christensen B.M."/>
            <person name="Siba P.M."/>
            <person name="Kazura J.W."/>
            <person name="Serre D."/>
            <person name="Zimmerman P.A."/>
        </authorList>
    </citation>
    <scope>NUCLEOTIDE SEQUENCE</scope>
    <source>
        <strain evidence="6">pt0022</strain>
    </source>
</reference>
<evidence type="ECO:0000259" key="5">
    <source>
        <dbReference type="Pfam" id="PF04153"/>
    </source>
</evidence>
<dbReference type="PANTHER" id="PTHR23326">
    <property type="entry name" value="CCR4 NOT-RELATED"/>
    <property type="match status" value="1"/>
</dbReference>
<dbReference type="AlphaFoldDB" id="A0A1I8EW29"/>
<dbReference type="WBParaSite" id="mrna-Wban_06576">
    <property type="protein sequence ID" value="mrna-Wban_06576"/>
    <property type="gene ID" value="Wban_06576"/>
</dbReference>
<organism evidence="7">
    <name type="scientific">Wuchereria bancrofti</name>
    <dbReference type="NCBI Taxonomy" id="6293"/>
    <lineage>
        <taxon>Eukaryota</taxon>
        <taxon>Metazoa</taxon>
        <taxon>Ecdysozoa</taxon>
        <taxon>Nematoda</taxon>
        <taxon>Chromadorea</taxon>
        <taxon>Rhabditida</taxon>
        <taxon>Spirurina</taxon>
        <taxon>Spiruromorpha</taxon>
        <taxon>Filarioidea</taxon>
        <taxon>Onchocercidae</taxon>
        <taxon>Wuchereria</taxon>
    </lineage>
</organism>
<evidence type="ECO:0000256" key="2">
    <source>
        <dbReference type="ARBA" id="ARBA00023015"/>
    </source>
</evidence>
<dbReference type="WBParaSite" id="maker-PairedContig_5747-snap-gene-0.17-mRNA-1">
    <property type="protein sequence ID" value="maker-PairedContig_5747-snap-gene-0.17-mRNA-1"/>
    <property type="gene ID" value="maker-PairedContig_5747-snap-gene-0.17"/>
</dbReference>
<reference evidence="6" key="1">
    <citation type="submission" date="2015-03" db="EMBL/GenBank/DDBJ databases">
        <title>Wuchereria bancrofti Genome Sequencing Papua New Guinea Strain.</title>
        <authorList>
            <person name="Small S.T."/>
            <person name="Serre D."/>
            <person name="Zimmerman P.A."/>
        </authorList>
    </citation>
    <scope>NUCLEOTIDE SEQUENCE [LARGE SCALE GENOMIC DNA]</scope>
    <source>
        <strain evidence="6">pt0022</strain>
    </source>
</reference>
<protein>
    <submittedName>
        <fullName evidence="7 8">NOT2_3_5 domain-containing protein</fullName>
    </submittedName>
</protein>
<dbReference type="GO" id="GO:2000036">
    <property type="term" value="P:regulation of stem cell population maintenance"/>
    <property type="evidence" value="ECO:0007669"/>
    <property type="project" value="UniProtKB-ARBA"/>
</dbReference>
<proteinExistence type="inferred from homology"/>
<keyword evidence="2" id="KW-0805">Transcription regulation</keyword>
<evidence type="ECO:0000313" key="7">
    <source>
        <dbReference type="WBParaSite" id="maker-PairedContig_5747-snap-gene-0.17-mRNA-1"/>
    </source>
</evidence>
<evidence type="ECO:0000256" key="3">
    <source>
        <dbReference type="ARBA" id="ARBA00023163"/>
    </source>
</evidence>
<evidence type="ECO:0000313" key="6">
    <source>
        <dbReference type="Proteomes" id="UP000093561"/>
    </source>
</evidence>
<dbReference type="Proteomes" id="UP000093561">
    <property type="component" value="Unassembled WGS sequence"/>
</dbReference>
<feature type="compositionally biased region" description="Low complexity" evidence="4">
    <location>
        <begin position="1"/>
        <end position="13"/>
    </location>
</feature>
<feature type="compositionally biased region" description="Polar residues" evidence="4">
    <location>
        <begin position="42"/>
        <end position="52"/>
    </location>
</feature>
<evidence type="ECO:0000256" key="4">
    <source>
        <dbReference type="SAM" id="MobiDB-lite"/>
    </source>
</evidence>
<feature type="domain" description="NOT2/NOT3/NOT5 C-terminal" evidence="5">
    <location>
        <begin position="264"/>
        <end position="385"/>
    </location>
</feature>
<evidence type="ECO:0000313" key="8">
    <source>
        <dbReference type="WBParaSite" id="mrna-Wban_06576"/>
    </source>
</evidence>
<dbReference type="InterPro" id="IPR040168">
    <property type="entry name" value="Not2/3/5"/>
</dbReference>
<dbReference type="STRING" id="6293.A0A1I8EW29"/>
<name>A0A1I8EW29_WUCBA</name>
<comment type="similarity">
    <text evidence="1">Belongs to the CNOT2/3/5 family.</text>
</comment>